<protein>
    <submittedName>
        <fullName evidence="2">Enoyl-CoA hydratase</fullName>
        <ecNumber evidence="2">4.2.1.17</ecNumber>
    </submittedName>
</protein>
<keyword evidence="2" id="KW-0456">Lyase</keyword>
<comment type="caution">
    <text evidence="2">The sequence shown here is derived from an EMBL/GenBank/DDBJ whole genome shotgun (WGS) entry which is preliminary data.</text>
</comment>
<name>A0A523YM78_UNCAE</name>
<evidence type="ECO:0000313" key="3">
    <source>
        <dbReference type="Proteomes" id="UP000316925"/>
    </source>
</evidence>
<organism evidence="2 3">
    <name type="scientific">Aerophobetes bacterium</name>
    <dbReference type="NCBI Taxonomy" id="2030807"/>
    <lineage>
        <taxon>Bacteria</taxon>
        <taxon>Candidatus Aerophobota</taxon>
    </lineage>
</organism>
<dbReference type="GO" id="GO:0004300">
    <property type="term" value="F:enoyl-CoA hydratase activity"/>
    <property type="evidence" value="ECO:0007669"/>
    <property type="project" value="UniProtKB-EC"/>
</dbReference>
<dbReference type="Pfam" id="PF00378">
    <property type="entry name" value="ECH_1"/>
    <property type="match status" value="1"/>
</dbReference>
<dbReference type="InterPro" id="IPR029045">
    <property type="entry name" value="ClpP/crotonase-like_dom_sf"/>
</dbReference>
<dbReference type="SUPFAM" id="SSF52096">
    <property type="entry name" value="ClpP/crotonase"/>
    <property type="match status" value="1"/>
</dbReference>
<dbReference type="EMBL" id="SOIJ01000188">
    <property type="protein sequence ID" value="TET92678.1"/>
    <property type="molecule type" value="Genomic_DNA"/>
</dbReference>
<dbReference type="EC" id="4.2.1.17" evidence="2"/>
<dbReference type="PANTHER" id="PTHR43802">
    <property type="entry name" value="ENOYL-COA HYDRATASE"/>
    <property type="match status" value="1"/>
</dbReference>
<dbReference type="PANTHER" id="PTHR43802:SF1">
    <property type="entry name" value="IP11341P-RELATED"/>
    <property type="match status" value="1"/>
</dbReference>
<evidence type="ECO:0000256" key="1">
    <source>
        <dbReference type="ARBA" id="ARBA00005254"/>
    </source>
</evidence>
<dbReference type="NCBIfam" id="NF006109">
    <property type="entry name" value="PRK08260.1"/>
    <property type="match status" value="1"/>
</dbReference>
<dbReference type="InterPro" id="IPR014748">
    <property type="entry name" value="Enoyl-CoA_hydra_C"/>
</dbReference>
<accession>A0A523YM78</accession>
<evidence type="ECO:0000313" key="2">
    <source>
        <dbReference type="EMBL" id="TET92678.1"/>
    </source>
</evidence>
<proteinExistence type="inferred from homology"/>
<dbReference type="CDD" id="cd06558">
    <property type="entry name" value="crotonase-like"/>
    <property type="match status" value="1"/>
</dbReference>
<dbReference type="Gene3D" id="1.10.12.10">
    <property type="entry name" value="Lyase 2-enoyl-coa Hydratase, Chain A, domain 2"/>
    <property type="match status" value="1"/>
</dbReference>
<reference evidence="2 3" key="1">
    <citation type="submission" date="2019-03" db="EMBL/GenBank/DDBJ databases">
        <title>Metabolic potential of uncultured bacteria and archaea associated with petroleum seepage in deep-sea sediments.</title>
        <authorList>
            <person name="Dong X."/>
            <person name="Hubert C."/>
        </authorList>
    </citation>
    <scope>NUCLEOTIDE SEQUENCE [LARGE SCALE GENOMIC DNA]</scope>
    <source>
        <strain evidence="2">E29_bin28</strain>
    </source>
</reference>
<dbReference type="InterPro" id="IPR001753">
    <property type="entry name" value="Enoyl-CoA_hydra/iso"/>
</dbReference>
<comment type="similarity">
    <text evidence="1">Belongs to the enoyl-CoA hydratase/isomerase family.</text>
</comment>
<gene>
    <name evidence="2" type="ORF">E3J33_03365</name>
</gene>
<dbReference type="AlphaFoldDB" id="A0A523YM78"/>
<sequence>MDLNYTRYEVDSGVATVTLHRPNKMNALTGTMREELIRIFAEADRDDTVRVIVVTGAGKAFCAGADLSSGGSTFDQSKKNGRKVTIIEHRDGGGQISLAIFSCRKPVIAAINGHAVGVGITMTLSMDIRIVAADAKIGFVFTRRGVVPDACSSWFLPRIVGISKATELIYTGRVFRAKEEANSGLFNYVVPRDEVLPKAMAIAMEITESTSAVSVALSKALLWHGLAEDDPQSVHLIDSRCFYWAGRQKDAYEGIQSFLDKRPPKFTMSPSADMPDFYPWWKETKV</sequence>
<dbReference type="Proteomes" id="UP000316925">
    <property type="component" value="Unassembled WGS sequence"/>
</dbReference>
<dbReference type="Gene3D" id="3.90.226.10">
    <property type="entry name" value="2-enoyl-CoA Hydratase, Chain A, domain 1"/>
    <property type="match status" value="1"/>
</dbReference>